<evidence type="ECO:0000313" key="6">
    <source>
        <dbReference type="Proteomes" id="UP000042958"/>
    </source>
</evidence>
<dbReference type="InterPro" id="IPR025676">
    <property type="entry name" value="Clr5_dom"/>
</dbReference>
<feature type="domain" description="Clr5" evidence="4">
    <location>
        <begin position="3"/>
        <end position="55"/>
    </location>
</feature>
<evidence type="ECO:0000256" key="2">
    <source>
        <dbReference type="ARBA" id="ARBA00023043"/>
    </source>
</evidence>
<evidence type="ECO:0000256" key="1">
    <source>
        <dbReference type="ARBA" id="ARBA00022737"/>
    </source>
</evidence>
<evidence type="ECO:0000256" key="3">
    <source>
        <dbReference type="PROSITE-ProRule" id="PRU00023"/>
    </source>
</evidence>
<dbReference type="SUPFAM" id="SSF48403">
    <property type="entry name" value="Ankyrin repeat"/>
    <property type="match status" value="1"/>
</dbReference>
<dbReference type="InterPro" id="IPR002110">
    <property type="entry name" value="Ankyrin_rpt"/>
</dbReference>
<keyword evidence="2 3" id="KW-0040">ANK repeat</keyword>
<gene>
    <name evidence="5" type="ORF">PMG11_10118</name>
</gene>
<dbReference type="STRING" id="104259.A0A0F7TY54"/>
<evidence type="ECO:0000259" key="4">
    <source>
        <dbReference type="Pfam" id="PF14420"/>
    </source>
</evidence>
<keyword evidence="1" id="KW-0677">Repeat</keyword>
<reference evidence="6" key="1">
    <citation type="journal article" date="2015" name="Genome Announc.">
        <title>Draft genome sequence of the fungus Penicillium brasilianum MG11.</title>
        <authorList>
            <person name="Horn F."/>
            <person name="Linde J."/>
            <person name="Mattern D.J."/>
            <person name="Walther G."/>
            <person name="Guthke R."/>
            <person name="Brakhage A.A."/>
            <person name="Valiante V."/>
        </authorList>
    </citation>
    <scope>NUCLEOTIDE SEQUENCE [LARGE SCALE GENOMIC DNA]</scope>
    <source>
        <strain evidence="6">MG11</strain>
    </source>
</reference>
<name>A0A0F7TY54_PENBI</name>
<dbReference type="Proteomes" id="UP000042958">
    <property type="component" value="Unassembled WGS sequence"/>
</dbReference>
<keyword evidence="6" id="KW-1185">Reference proteome</keyword>
<organism evidence="5 6">
    <name type="scientific">Penicillium brasilianum</name>
    <dbReference type="NCBI Taxonomy" id="104259"/>
    <lineage>
        <taxon>Eukaryota</taxon>
        <taxon>Fungi</taxon>
        <taxon>Dikarya</taxon>
        <taxon>Ascomycota</taxon>
        <taxon>Pezizomycotina</taxon>
        <taxon>Eurotiomycetes</taxon>
        <taxon>Eurotiomycetidae</taxon>
        <taxon>Eurotiales</taxon>
        <taxon>Aspergillaceae</taxon>
        <taxon>Penicillium</taxon>
    </lineage>
</organism>
<evidence type="ECO:0000313" key="5">
    <source>
        <dbReference type="EMBL" id="CEJ61588.1"/>
    </source>
</evidence>
<dbReference type="AlphaFoldDB" id="A0A0F7TY54"/>
<accession>A0A0F7TY54</accession>
<dbReference type="PANTHER" id="PTHR24198">
    <property type="entry name" value="ANKYRIN REPEAT AND PROTEIN KINASE DOMAIN-CONTAINING PROTEIN"/>
    <property type="match status" value="1"/>
</dbReference>
<dbReference type="OrthoDB" id="194358at2759"/>
<protein>
    <recommendedName>
        <fullName evidence="4">Clr5 domain-containing protein</fullName>
    </recommendedName>
</protein>
<sequence>MPSKDWEAHKHEINRLYMVEGKPKEKVMQIMENNHGFIASKWQYENQFRRWGFKKNLGGSRIWVYVRETNKRRKLKDKNDVEVFIDGIPQSPGSIATGIRRHAYETVIEEKINLLGSTTAHNTRRRRSMLSSLDLRWETIMALRPSLVQLFQTNLYSQDICSAPSNMTRNFWNTPSAQFRRGLLQTLGSAAPSALAHCPRAIPSASQTAMMMNPILPEEQKGQHTATARSLLRRSASGLTEISLALYMLANGFELTSSHDNSLDESNLLQDILGLTSFDNLPSMKNLLSLEGLTAKVLAHKIFETSVFNMDEKMIRIMLEAGMDTNVPIYHNFQIITPLQAVSGADQCIAVELANLLLSHGACTEATGEFYPALFIAFHHDNKELFDILLANGAKLSSHILCLMAKEELAEEDDRVPYFQALVDAGADLKSAIEEGVTLLGLVSNAKLIRWFIKRDLDVNAPQRYTRILYNPLREFHHTTRPLGIRAIAGDIACMRALLEADAEVTLPLEPDGAVPPLVLAVQYGHTEATQLLLDTDADVKDADQCKLIDDPSGGRTLLERAGKDLELFLPLLRAGAWAPEYERQDILCWPMLEAVKSGDIATVASLVGLGASVNSYDRESSLSAIALAIRNGDLEMMSMLKKLGASIAGSPIPTIFNVQTAVCLEHAGWLDHILSLTGRSILASAILQREDALVLFLLDKAGSHSQYFITPRADEISNPSASPLGSSFYMGNLRLAQVLISLGAWANESDLNMMVCQALEHNNLDSLNQLRMTPSLPRYIPTAFGMALQTNDLSVVHYLLKFNFSPRGHPVVLFDLVKRRIMPPKPKWCKWDYKGTTWWNITSPFPDVEILKLDSVLLAAFNHRVELNTSLINLASPVVNSQ</sequence>
<dbReference type="Pfam" id="PF14420">
    <property type="entry name" value="Clr5"/>
    <property type="match status" value="1"/>
</dbReference>
<dbReference type="SMART" id="SM00248">
    <property type="entry name" value="ANK"/>
    <property type="match status" value="9"/>
</dbReference>
<dbReference type="EMBL" id="CDHK01000011">
    <property type="protein sequence ID" value="CEJ61588.1"/>
    <property type="molecule type" value="Genomic_DNA"/>
</dbReference>
<feature type="repeat" description="ANK" evidence="3">
    <location>
        <begin position="513"/>
        <end position="545"/>
    </location>
</feature>
<dbReference type="InterPro" id="IPR036770">
    <property type="entry name" value="Ankyrin_rpt-contain_sf"/>
</dbReference>
<dbReference type="PROSITE" id="PS50088">
    <property type="entry name" value="ANK_REPEAT"/>
    <property type="match status" value="1"/>
</dbReference>
<dbReference type="PANTHER" id="PTHR24198:SF165">
    <property type="entry name" value="ANKYRIN REPEAT-CONTAINING PROTEIN-RELATED"/>
    <property type="match status" value="1"/>
</dbReference>
<dbReference type="Gene3D" id="1.25.40.20">
    <property type="entry name" value="Ankyrin repeat-containing domain"/>
    <property type="match status" value="2"/>
</dbReference>
<proteinExistence type="predicted"/>